<dbReference type="SMART" id="SM00382">
    <property type="entry name" value="AAA"/>
    <property type="match status" value="1"/>
</dbReference>
<feature type="transmembrane region" description="Helical" evidence="12">
    <location>
        <begin position="149"/>
        <end position="173"/>
    </location>
</feature>
<dbReference type="PROSITE" id="PS50929">
    <property type="entry name" value="ABC_TM1F"/>
    <property type="match status" value="1"/>
</dbReference>
<dbReference type="InterPro" id="IPR003593">
    <property type="entry name" value="AAA+_ATPase"/>
</dbReference>
<evidence type="ECO:0000256" key="7">
    <source>
        <dbReference type="ARBA" id="ARBA00022840"/>
    </source>
</evidence>
<keyword evidence="10 12" id="KW-0472">Membrane</keyword>
<dbReference type="Gene3D" id="1.20.1560.10">
    <property type="entry name" value="ABC transporter type 1, transmembrane domain"/>
    <property type="match status" value="1"/>
</dbReference>
<dbReference type="GO" id="GO:0016887">
    <property type="term" value="F:ATP hydrolysis activity"/>
    <property type="evidence" value="ECO:0007669"/>
    <property type="project" value="InterPro"/>
</dbReference>
<dbReference type="AlphaFoldDB" id="A0A848CV75"/>
<keyword evidence="3" id="KW-1003">Cell membrane</keyword>
<evidence type="ECO:0000313" key="17">
    <source>
        <dbReference type="Proteomes" id="UP000561326"/>
    </source>
</evidence>
<organism evidence="16 17">
    <name type="scientific">Aneurinibacillus aneurinilyticus</name>
    <name type="common">Bacillus aneurinolyticus</name>
    <dbReference type="NCBI Taxonomy" id="1391"/>
    <lineage>
        <taxon>Bacteria</taxon>
        <taxon>Bacillati</taxon>
        <taxon>Bacillota</taxon>
        <taxon>Bacilli</taxon>
        <taxon>Bacillales</taxon>
        <taxon>Paenibacillaceae</taxon>
        <taxon>Aneurinibacillus group</taxon>
        <taxon>Aneurinibacillus</taxon>
    </lineage>
</organism>
<accession>A0A848CV75</accession>
<comment type="caution">
    <text evidence="16">The sequence shown here is derived from an EMBL/GenBank/DDBJ whole genome shotgun (WGS) entry which is preliminary data.</text>
</comment>
<keyword evidence="7" id="KW-0067">ATP-binding</keyword>
<evidence type="ECO:0000259" key="13">
    <source>
        <dbReference type="PROSITE" id="PS50893"/>
    </source>
</evidence>
<evidence type="ECO:0000256" key="4">
    <source>
        <dbReference type="ARBA" id="ARBA00022692"/>
    </source>
</evidence>
<evidence type="ECO:0000256" key="8">
    <source>
        <dbReference type="ARBA" id="ARBA00022927"/>
    </source>
</evidence>
<evidence type="ECO:0000256" key="11">
    <source>
        <dbReference type="ARBA" id="ARBA00043264"/>
    </source>
</evidence>
<keyword evidence="4 12" id="KW-0812">Transmembrane</keyword>
<dbReference type="CDD" id="cd18569">
    <property type="entry name" value="ABC_6TM_NHLM_bacteriocin"/>
    <property type="match status" value="1"/>
</dbReference>
<dbReference type="InterPro" id="IPR036640">
    <property type="entry name" value="ABC1_TM_sf"/>
</dbReference>
<dbReference type="SUPFAM" id="SSF90123">
    <property type="entry name" value="ABC transporter transmembrane region"/>
    <property type="match status" value="1"/>
</dbReference>
<dbReference type="Gene3D" id="3.40.50.300">
    <property type="entry name" value="P-loop containing nucleotide triphosphate hydrolases"/>
    <property type="match status" value="1"/>
</dbReference>
<dbReference type="GO" id="GO:0005524">
    <property type="term" value="F:ATP binding"/>
    <property type="evidence" value="ECO:0007669"/>
    <property type="project" value="UniProtKB-KW"/>
</dbReference>
<keyword evidence="9 12" id="KW-1133">Transmembrane helix</keyword>
<dbReference type="FunFam" id="3.40.50.300:FF:000299">
    <property type="entry name" value="ABC transporter ATP-binding protein/permease"/>
    <property type="match status" value="1"/>
</dbReference>
<dbReference type="InterPro" id="IPR022514">
    <property type="entry name" value="NHPM_micro_ABC1"/>
</dbReference>
<dbReference type="PANTHER" id="PTHR24221">
    <property type="entry name" value="ATP-BINDING CASSETTE SUB-FAMILY B"/>
    <property type="match status" value="1"/>
</dbReference>
<feature type="domain" description="Peptidase C39" evidence="15">
    <location>
        <begin position="2"/>
        <end position="119"/>
    </location>
</feature>
<dbReference type="Gene3D" id="3.90.70.10">
    <property type="entry name" value="Cysteine proteinases"/>
    <property type="match status" value="1"/>
</dbReference>
<dbReference type="PROSITE" id="PS50893">
    <property type="entry name" value="ABC_TRANSPORTER_2"/>
    <property type="match status" value="1"/>
</dbReference>
<evidence type="ECO:0000256" key="9">
    <source>
        <dbReference type="ARBA" id="ARBA00022989"/>
    </source>
</evidence>
<name>A0A848CV75_ANEAE</name>
<dbReference type="GO" id="GO:0015031">
    <property type="term" value="P:protein transport"/>
    <property type="evidence" value="ECO:0007669"/>
    <property type="project" value="UniProtKB-KW"/>
</dbReference>
<evidence type="ECO:0000256" key="10">
    <source>
        <dbReference type="ARBA" id="ARBA00023136"/>
    </source>
</evidence>
<dbReference type="GO" id="GO:0034040">
    <property type="term" value="F:ATPase-coupled lipid transmembrane transporter activity"/>
    <property type="evidence" value="ECO:0007669"/>
    <property type="project" value="TreeGrafter"/>
</dbReference>
<dbReference type="InterPro" id="IPR039421">
    <property type="entry name" value="Type_1_exporter"/>
</dbReference>
<evidence type="ECO:0000259" key="14">
    <source>
        <dbReference type="PROSITE" id="PS50929"/>
    </source>
</evidence>
<dbReference type="InterPro" id="IPR005074">
    <property type="entry name" value="Peptidase_C39"/>
</dbReference>
<evidence type="ECO:0000256" key="1">
    <source>
        <dbReference type="ARBA" id="ARBA00004651"/>
    </source>
</evidence>
<dbReference type="NCBIfam" id="TIGR03796">
    <property type="entry name" value="NHLM_micro_ABC1"/>
    <property type="match status" value="1"/>
</dbReference>
<keyword evidence="6" id="KW-0788">Thiol protease</keyword>
<dbReference type="SUPFAM" id="SSF52540">
    <property type="entry name" value="P-loop containing nucleoside triphosphate hydrolases"/>
    <property type="match status" value="1"/>
</dbReference>
<evidence type="ECO:0000256" key="5">
    <source>
        <dbReference type="ARBA" id="ARBA00022741"/>
    </source>
</evidence>
<dbReference type="Pfam" id="PF03412">
    <property type="entry name" value="Peptidase_C39"/>
    <property type="match status" value="1"/>
</dbReference>
<evidence type="ECO:0000256" key="12">
    <source>
        <dbReference type="SAM" id="Phobius"/>
    </source>
</evidence>
<evidence type="ECO:0000256" key="3">
    <source>
        <dbReference type="ARBA" id="ARBA00022475"/>
    </source>
</evidence>
<evidence type="ECO:0000313" key="16">
    <source>
        <dbReference type="EMBL" id="NME98319.1"/>
    </source>
</evidence>
<keyword evidence="8" id="KW-0653">Protein transport</keyword>
<protein>
    <submittedName>
        <fullName evidence="16">NHLP family bacteriocin export ABC transporter peptidase/permease/ATPase subunit</fullName>
    </submittedName>
</protein>
<comment type="subcellular location">
    <subcellularLocation>
        <location evidence="1">Cell membrane</location>
        <topology evidence="1">Multi-pass membrane protein</topology>
    </subcellularLocation>
</comment>
<dbReference type="EMBL" id="JABAGO010000012">
    <property type="protein sequence ID" value="NME98319.1"/>
    <property type="molecule type" value="Genomic_DNA"/>
</dbReference>
<dbReference type="InterPro" id="IPR017871">
    <property type="entry name" value="ABC_transporter-like_CS"/>
</dbReference>
<dbReference type="GO" id="GO:0005886">
    <property type="term" value="C:plasma membrane"/>
    <property type="evidence" value="ECO:0007669"/>
    <property type="project" value="UniProtKB-SubCell"/>
</dbReference>
<dbReference type="InterPro" id="IPR027417">
    <property type="entry name" value="P-loop_NTPase"/>
</dbReference>
<keyword evidence="5" id="KW-0547">Nucleotide-binding</keyword>
<dbReference type="Pfam" id="PF00664">
    <property type="entry name" value="ABC_membrane"/>
    <property type="match status" value="1"/>
</dbReference>
<dbReference type="GO" id="GO:0043213">
    <property type="term" value="P:bacteriocin transport"/>
    <property type="evidence" value="ECO:0007669"/>
    <property type="project" value="UniProtKB-KW"/>
</dbReference>
<dbReference type="InterPro" id="IPR003439">
    <property type="entry name" value="ABC_transporter-like_ATP-bd"/>
</dbReference>
<dbReference type="Proteomes" id="UP000561326">
    <property type="component" value="Unassembled WGS sequence"/>
</dbReference>
<keyword evidence="11" id="KW-0080">Bacteriocin transport</keyword>
<feature type="domain" description="ABC transporter" evidence="13">
    <location>
        <begin position="474"/>
        <end position="707"/>
    </location>
</feature>
<dbReference type="InterPro" id="IPR011527">
    <property type="entry name" value="ABC1_TM_dom"/>
</dbReference>
<dbReference type="PROSITE" id="PS00211">
    <property type="entry name" value="ABC_TRANSPORTER_1"/>
    <property type="match status" value="1"/>
</dbReference>
<feature type="transmembrane region" description="Helical" evidence="12">
    <location>
        <begin position="264"/>
        <end position="283"/>
    </location>
</feature>
<keyword evidence="6" id="KW-0645">Protease</keyword>
<evidence type="ECO:0000256" key="2">
    <source>
        <dbReference type="ARBA" id="ARBA00022448"/>
    </source>
</evidence>
<dbReference type="PANTHER" id="PTHR24221:SF654">
    <property type="entry name" value="ATP-BINDING CASSETTE SUB-FAMILY B MEMBER 6"/>
    <property type="match status" value="1"/>
</dbReference>
<keyword evidence="2" id="KW-0813">Transport</keyword>
<evidence type="ECO:0000256" key="6">
    <source>
        <dbReference type="ARBA" id="ARBA00022807"/>
    </source>
</evidence>
<evidence type="ECO:0000259" key="15">
    <source>
        <dbReference type="PROSITE" id="PS50990"/>
    </source>
</evidence>
<dbReference type="PROSITE" id="PS50990">
    <property type="entry name" value="PEPTIDASE_C39"/>
    <property type="match status" value="1"/>
</dbReference>
<keyword evidence="6" id="KW-0378">Hydrolase</keyword>
<proteinExistence type="predicted"/>
<feature type="transmembrane region" description="Helical" evidence="12">
    <location>
        <begin position="386"/>
        <end position="408"/>
    </location>
</feature>
<gene>
    <name evidence="16" type="ORF">HF838_08605</name>
</gene>
<dbReference type="Pfam" id="PF00005">
    <property type="entry name" value="ABC_tran"/>
    <property type="match status" value="1"/>
</dbReference>
<dbReference type="GO" id="GO:0140359">
    <property type="term" value="F:ABC-type transporter activity"/>
    <property type="evidence" value="ECO:0007669"/>
    <property type="project" value="InterPro"/>
</dbReference>
<sequence>MEAVECGAVSLAIVLAYYGCHIPIETLRGDCGVSRDGSNAGNLLKAARKYGMNAKGFKKEPESLRKMSPPFIVHWNFNHFLVVEGFKGNKVYLNDPAHGPLIVSLEEFDESFTGVVLTMEPGDGFLLQGCKFSVMQSLGRQVKGYGLEWAYLVLTGLALAAIGVLIPVFLKIFVDYMLLAGQMQWISALLVGMAVTLVLQMLLTSLRQHALLRLETKLSLSMCSSFIWHVLRLPVFFFAQRYVGEIASRARAGDRVAEFVTERLAGTVIDFLLIGVYFCFMLVYDIRLAMVALLIACLNVAYLLYVSRKQSDQNQKMQVDQGKLWGTSLAGLLNLESLKASGRESDFFSRWAGYQANAIRTQQKLGATNQYLSAVPPLLEHLNNTLILCMGGMFILNGSFTVGMLLAFQGFTAGFLKPVNSLVVMGRQLQEMKGHLSRLDDVLRYPIDRACVMKKESMKGKKQASLPAKLAGEIILDNVTFGYNPLDAPLIRNMSLQLEPGSSVAIVGGSGSGKSTIAKLLSGLYEPWSGSIAFDGIERTSISRPLLVHSIALVDQDIRLFTGTVRDNIALWDTTIPQSVVVHAAKDACIHEEVSARPGGYEYMLEEGGRNFSGGQAQRIEIARALAQRPSILILDEATSALDPDVESSIYANLRRRGCTCVIIAHRLSAIRDCERIIVLDKGRIVQQGTHDELIRKEGLYARLYNAAAQKEEAS</sequence>
<feature type="domain" description="ABC transmembrane type-1" evidence="14">
    <location>
        <begin position="152"/>
        <end position="431"/>
    </location>
</feature>
<reference evidence="16 17" key="1">
    <citation type="submission" date="2020-04" db="EMBL/GenBank/DDBJ databases">
        <authorList>
            <person name="Hitch T.C.A."/>
            <person name="Wylensek D."/>
            <person name="Clavel T."/>
        </authorList>
    </citation>
    <scope>NUCLEOTIDE SEQUENCE [LARGE SCALE GENOMIC DNA]</scope>
    <source>
        <strain evidence="16 17">WB01_D5_05</strain>
    </source>
</reference>
<feature type="transmembrane region" description="Helical" evidence="12">
    <location>
        <begin position="289"/>
        <end position="307"/>
    </location>
</feature>
<dbReference type="GO" id="GO:0008234">
    <property type="term" value="F:cysteine-type peptidase activity"/>
    <property type="evidence" value="ECO:0007669"/>
    <property type="project" value="UniProtKB-KW"/>
</dbReference>
<dbReference type="GO" id="GO:0006508">
    <property type="term" value="P:proteolysis"/>
    <property type="evidence" value="ECO:0007669"/>
    <property type="project" value="InterPro"/>
</dbReference>
<feature type="transmembrane region" description="Helical" evidence="12">
    <location>
        <begin position="185"/>
        <end position="206"/>
    </location>
</feature>